<comment type="function">
    <text evidence="2">NAD-binding protein involved in the addition of a carboxymethylaminomethyl (cmnm) group at the wobble position (U34) of certain tRNAs, forming tRNA-cmnm(5)s(2)U34.</text>
</comment>
<comment type="caution">
    <text evidence="12">The sequence shown here is derived from an EMBL/GenBank/DDBJ whole genome shotgun (WGS) entry which is preliminary data.</text>
</comment>
<dbReference type="EMBL" id="DMBR01000399">
    <property type="protein sequence ID" value="HAE95500.1"/>
    <property type="molecule type" value="Genomic_DNA"/>
</dbReference>
<dbReference type="Gene3D" id="3.50.50.60">
    <property type="entry name" value="FAD/NAD(P)-binding domain"/>
    <property type="match status" value="1"/>
</dbReference>
<dbReference type="SMART" id="SM01228">
    <property type="entry name" value="GIDA_assoc_3"/>
    <property type="match status" value="1"/>
</dbReference>
<comment type="subunit">
    <text evidence="9">Homodimer. Heterotetramer of two MnmE and two MnmG subunits.</text>
</comment>
<accession>A0A3B9L3I8</accession>
<dbReference type="InterPro" id="IPR047001">
    <property type="entry name" value="MnmG_C_subdom"/>
</dbReference>
<name>A0A3B9L3I8_9PROT</name>
<evidence type="ECO:0000256" key="10">
    <source>
        <dbReference type="ARBA" id="ARBA00031800"/>
    </source>
</evidence>
<evidence type="ECO:0000256" key="6">
    <source>
        <dbReference type="ARBA" id="ARBA00022694"/>
    </source>
</evidence>
<feature type="domain" description="tRNA uridine 5-carboxymethylaminomethyl modification enzyme C-terminal subdomain" evidence="11">
    <location>
        <begin position="340"/>
        <end position="411"/>
    </location>
</feature>
<dbReference type="Pfam" id="PF01134">
    <property type="entry name" value="GIDA"/>
    <property type="match status" value="1"/>
</dbReference>
<feature type="non-terminal residue" evidence="12">
    <location>
        <position position="1"/>
    </location>
</feature>
<dbReference type="InterPro" id="IPR036188">
    <property type="entry name" value="FAD/NAD-bd_sf"/>
</dbReference>
<evidence type="ECO:0000256" key="3">
    <source>
        <dbReference type="ARBA" id="ARBA00007653"/>
    </source>
</evidence>
<dbReference type="GO" id="GO:0030488">
    <property type="term" value="P:tRNA methylation"/>
    <property type="evidence" value="ECO:0007669"/>
    <property type="project" value="TreeGrafter"/>
</dbReference>
<dbReference type="InterPro" id="IPR040131">
    <property type="entry name" value="MnmG_N"/>
</dbReference>
<reference evidence="12 13" key="1">
    <citation type="journal article" date="2018" name="Nat. Biotechnol.">
        <title>A standardized bacterial taxonomy based on genome phylogeny substantially revises the tree of life.</title>
        <authorList>
            <person name="Parks D.H."/>
            <person name="Chuvochina M."/>
            <person name="Waite D.W."/>
            <person name="Rinke C."/>
            <person name="Skarshewski A."/>
            <person name="Chaumeil P.A."/>
            <person name="Hugenholtz P."/>
        </authorList>
    </citation>
    <scope>NUCLEOTIDE SEQUENCE [LARGE SCALE GENOMIC DNA]</scope>
    <source>
        <strain evidence="12">UBA8557</strain>
    </source>
</reference>
<evidence type="ECO:0000256" key="8">
    <source>
        <dbReference type="ARBA" id="ARBA00023027"/>
    </source>
</evidence>
<dbReference type="Gene3D" id="1.10.150.570">
    <property type="entry name" value="GidA associated domain, C-terminal subdomain"/>
    <property type="match status" value="1"/>
</dbReference>
<dbReference type="InterPro" id="IPR044920">
    <property type="entry name" value="MnmG_C_subdom_sf"/>
</dbReference>
<dbReference type="GO" id="GO:0002098">
    <property type="term" value="P:tRNA wobble uridine modification"/>
    <property type="evidence" value="ECO:0007669"/>
    <property type="project" value="InterPro"/>
</dbReference>
<proteinExistence type="inferred from homology"/>
<gene>
    <name evidence="12" type="ORF">DCG65_13165</name>
</gene>
<dbReference type="PANTHER" id="PTHR11806">
    <property type="entry name" value="GLUCOSE INHIBITED DIVISION PROTEIN A"/>
    <property type="match status" value="1"/>
</dbReference>
<evidence type="ECO:0000256" key="1">
    <source>
        <dbReference type="ARBA" id="ARBA00001974"/>
    </source>
</evidence>
<dbReference type="InterPro" id="IPR004416">
    <property type="entry name" value="MnmG"/>
</dbReference>
<dbReference type="GO" id="GO:0050660">
    <property type="term" value="F:flavin adenine dinucleotide binding"/>
    <property type="evidence" value="ECO:0007669"/>
    <property type="project" value="InterPro"/>
</dbReference>
<evidence type="ECO:0000259" key="11">
    <source>
        <dbReference type="SMART" id="SM01228"/>
    </source>
</evidence>
<comment type="similarity">
    <text evidence="3">Belongs to the MnmG family.</text>
</comment>
<comment type="cofactor">
    <cofactor evidence="1">
        <name>FAD</name>
        <dbReference type="ChEBI" id="CHEBI:57692"/>
    </cofactor>
</comment>
<dbReference type="PROSITE" id="PS01280">
    <property type="entry name" value="GIDA_1"/>
    <property type="match status" value="1"/>
</dbReference>
<dbReference type="InterPro" id="IPR002218">
    <property type="entry name" value="MnmG-rel"/>
</dbReference>
<evidence type="ECO:0000256" key="9">
    <source>
        <dbReference type="ARBA" id="ARBA00025948"/>
    </source>
</evidence>
<dbReference type="InterPro" id="IPR020595">
    <property type="entry name" value="MnmG-rel_CS"/>
</dbReference>
<keyword evidence="6" id="KW-0819">tRNA processing</keyword>
<dbReference type="PROSITE" id="PS01281">
    <property type="entry name" value="GIDA_2"/>
    <property type="match status" value="1"/>
</dbReference>
<dbReference type="Proteomes" id="UP000259173">
    <property type="component" value="Unassembled WGS sequence"/>
</dbReference>
<evidence type="ECO:0000256" key="5">
    <source>
        <dbReference type="ARBA" id="ARBA00022630"/>
    </source>
</evidence>
<dbReference type="PANTHER" id="PTHR11806:SF0">
    <property type="entry name" value="PROTEIN MTO1 HOMOLOG, MITOCHONDRIAL"/>
    <property type="match status" value="1"/>
</dbReference>
<organism evidence="12 13">
    <name type="scientific">Hyphomonas atlantica</name>
    <dbReference type="NCBI Taxonomy" id="1280948"/>
    <lineage>
        <taxon>Bacteria</taxon>
        <taxon>Pseudomonadati</taxon>
        <taxon>Pseudomonadota</taxon>
        <taxon>Alphaproteobacteria</taxon>
        <taxon>Hyphomonadales</taxon>
        <taxon>Hyphomonadaceae</taxon>
        <taxon>Hyphomonas</taxon>
    </lineage>
</organism>
<evidence type="ECO:0000256" key="7">
    <source>
        <dbReference type="ARBA" id="ARBA00022827"/>
    </source>
</evidence>
<dbReference type="NCBIfam" id="TIGR00136">
    <property type="entry name" value="mnmG_gidA"/>
    <property type="match status" value="1"/>
</dbReference>
<dbReference type="Pfam" id="PF21680">
    <property type="entry name" value="GIDA_C_1st"/>
    <property type="match status" value="1"/>
</dbReference>
<evidence type="ECO:0000313" key="13">
    <source>
        <dbReference type="Proteomes" id="UP000259173"/>
    </source>
</evidence>
<dbReference type="AlphaFoldDB" id="A0A3B9L3I8"/>
<dbReference type="InterPro" id="IPR026904">
    <property type="entry name" value="MnmG_C"/>
</dbReference>
<dbReference type="Gene3D" id="2.40.30.260">
    <property type="match status" value="1"/>
</dbReference>
<evidence type="ECO:0000256" key="4">
    <source>
        <dbReference type="ARBA" id="ARBA00020461"/>
    </source>
</evidence>
<dbReference type="GO" id="GO:0005829">
    <property type="term" value="C:cytosol"/>
    <property type="evidence" value="ECO:0007669"/>
    <property type="project" value="TreeGrafter"/>
</dbReference>
<keyword evidence="8" id="KW-0520">NAD</keyword>
<dbReference type="FunFam" id="1.10.150.570:FF:000001">
    <property type="entry name" value="tRNA uridine 5-carboxymethylaminomethyl modification enzyme MnmG"/>
    <property type="match status" value="1"/>
</dbReference>
<sequence length="420" mass="46176">PARLDGRTIAWDRLEMQPADAEPIPFSYLTDEITVPQVQCGITWTTPETHAIIAENIDQSAVYSGAIAGRGPRYCPSIEDKVHRFADKDRHQIFLEPEGLDDHTVYPNGISTSLPEEIQERFLRTIPGLEDAKILQYAYAIEYDYVDPRALSSSLEVQALPGLYLAGQINGTTGYEEAGAQGLVAGLNAARASSGQEPVIFDRAEAYIGVLIDDLVTRGVTEPYRMFTSRAEYRLALRADNADQRLTEKGIAAGCVGSHRADVFHVKHSALQKTRDQLNALTLSPAKAAQAGWAVNQDGRVRTAWEYLSYKDIDLTALSAVWPELADLDDEIATQIEIEALYSSYLERQAEDVAALRRDEDLTIPMDLDYSKVGGLSNEVRQKLEAVRPTTLGQAGRIEGVTPGALTALLGFVKRRKKAG</sequence>
<keyword evidence="5" id="KW-0285">Flavoprotein</keyword>
<protein>
    <recommendedName>
        <fullName evidence="4">tRNA uridine 5-carboxymethylaminomethyl modification enzyme MnmG</fullName>
    </recommendedName>
    <alternativeName>
        <fullName evidence="10">Glucose-inhibited division protein A</fullName>
    </alternativeName>
</protein>
<keyword evidence="7" id="KW-0274">FAD</keyword>
<evidence type="ECO:0000313" key="12">
    <source>
        <dbReference type="EMBL" id="HAE95500.1"/>
    </source>
</evidence>
<dbReference type="SUPFAM" id="SSF51905">
    <property type="entry name" value="FAD/NAD(P)-binding domain"/>
    <property type="match status" value="1"/>
</dbReference>
<dbReference type="InterPro" id="IPR049312">
    <property type="entry name" value="GIDA_C_N"/>
</dbReference>
<dbReference type="Pfam" id="PF13932">
    <property type="entry name" value="SAM_GIDA_C"/>
    <property type="match status" value="1"/>
</dbReference>
<dbReference type="FunFam" id="3.50.50.60:FF:000002">
    <property type="entry name" value="tRNA uridine 5-carboxymethylaminomethyl modification enzyme MnmG"/>
    <property type="match status" value="1"/>
</dbReference>
<evidence type="ECO:0000256" key="2">
    <source>
        <dbReference type="ARBA" id="ARBA00003717"/>
    </source>
</evidence>